<protein>
    <submittedName>
        <fullName evidence="9">Glutamine synthetase family protein</fullName>
    </submittedName>
</protein>
<comment type="similarity">
    <text evidence="1 5 6">Belongs to the glutamine synthetase family.</text>
</comment>
<name>A0A9D2BT26_9FIRM</name>
<accession>A0A9D2BT26</accession>
<dbReference type="SUPFAM" id="SSF55931">
    <property type="entry name" value="Glutamine synthetase/guanido kinase"/>
    <property type="match status" value="1"/>
</dbReference>
<dbReference type="SMART" id="SM01230">
    <property type="entry name" value="Gln-synt_C"/>
    <property type="match status" value="1"/>
</dbReference>
<feature type="domain" description="GS catalytic" evidence="8">
    <location>
        <begin position="107"/>
        <end position="437"/>
    </location>
</feature>
<evidence type="ECO:0000313" key="9">
    <source>
        <dbReference type="EMBL" id="HIX93995.1"/>
    </source>
</evidence>
<comment type="caution">
    <text evidence="9">The sequence shown here is derived from an EMBL/GenBank/DDBJ whole genome shotgun (WGS) entry which is preliminary data.</text>
</comment>
<proteinExistence type="inferred from homology"/>
<dbReference type="GO" id="GO:0004356">
    <property type="term" value="F:glutamine synthetase activity"/>
    <property type="evidence" value="ECO:0007669"/>
    <property type="project" value="InterPro"/>
</dbReference>
<dbReference type="InterPro" id="IPR036651">
    <property type="entry name" value="Gln_synt_N_sf"/>
</dbReference>
<evidence type="ECO:0000313" key="10">
    <source>
        <dbReference type="Proteomes" id="UP000886751"/>
    </source>
</evidence>
<sequence>MKQTLDQLLQFVEENDIKFIRLAFCDMFGVQKNIAIMASQLRHAVEHGVSFDASAVPGFGNVSESDLFLAPDLATFSLLPWRPSEGCVGRLFCNVRYPDGRPFEGDGRALLQRTEQAAAAAGYRFLVGPECEFYLFETDDHGLPTRTPFDRGGYFDLAPVDRGEDVRRQICLTLEEMGVQPERSHHEQGPGQNEVDFRCASPLQAADDLMTVHTVVKAIAGQNGLYASFLPKPLPEASGSGLHLNFSLLHGGRNVFENFQTAPDPLAAAFLAGILRRVPELTVFTNPLPGSYQRLGCCEAPGVVSWSCQNRSSLVRVPAAAGADCRMELRSPDAACNPYYTVALLLEAGLEGVREALPLPPAASGDLLAAGARPGADALPATLAEAVQRAEGSDFLRRILPARLLDAYLAQKRRDAAAWGGAPDPYEYEMQRYFDRV</sequence>
<keyword evidence="4" id="KW-0067">ATP-binding</keyword>
<reference evidence="9" key="2">
    <citation type="submission" date="2021-04" db="EMBL/GenBank/DDBJ databases">
        <authorList>
            <person name="Gilroy R."/>
        </authorList>
    </citation>
    <scope>NUCLEOTIDE SEQUENCE</scope>
    <source>
        <strain evidence="9">ChiHecec2B26-7398</strain>
    </source>
</reference>
<dbReference type="PANTHER" id="PTHR43785:SF12">
    <property type="entry name" value="TYPE-1 GLUTAMINE SYNTHETASE 2"/>
    <property type="match status" value="1"/>
</dbReference>
<evidence type="ECO:0000256" key="2">
    <source>
        <dbReference type="ARBA" id="ARBA00022598"/>
    </source>
</evidence>
<dbReference type="Gene3D" id="3.10.20.70">
    <property type="entry name" value="Glutamine synthetase, N-terminal domain"/>
    <property type="match status" value="1"/>
</dbReference>
<dbReference type="GO" id="GO:0006542">
    <property type="term" value="P:glutamine biosynthetic process"/>
    <property type="evidence" value="ECO:0007669"/>
    <property type="project" value="InterPro"/>
</dbReference>
<gene>
    <name evidence="9" type="ORF">H9846_00835</name>
</gene>
<keyword evidence="3" id="KW-0547">Nucleotide-binding</keyword>
<dbReference type="SUPFAM" id="SSF54368">
    <property type="entry name" value="Glutamine synthetase, N-terminal domain"/>
    <property type="match status" value="1"/>
</dbReference>
<evidence type="ECO:0000256" key="4">
    <source>
        <dbReference type="ARBA" id="ARBA00022840"/>
    </source>
</evidence>
<evidence type="ECO:0000256" key="1">
    <source>
        <dbReference type="ARBA" id="ARBA00009897"/>
    </source>
</evidence>
<feature type="domain" description="GS beta-grasp" evidence="7">
    <location>
        <begin position="15"/>
        <end position="100"/>
    </location>
</feature>
<evidence type="ECO:0000256" key="6">
    <source>
        <dbReference type="RuleBase" id="RU000384"/>
    </source>
</evidence>
<dbReference type="PROSITE" id="PS51987">
    <property type="entry name" value="GS_CATALYTIC"/>
    <property type="match status" value="1"/>
</dbReference>
<dbReference type="GO" id="GO:0005524">
    <property type="term" value="F:ATP binding"/>
    <property type="evidence" value="ECO:0007669"/>
    <property type="project" value="UniProtKB-KW"/>
</dbReference>
<dbReference type="Proteomes" id="UP000886751">
    <property type="component" value="Unassembled WGS sequence"/>
</dbReference>
<keyword evidence="2" id="KW-0436">Ligase</keyword>
<dbReference type="InterPro" id="IPR008146">
    <property type="entry name" value="Gln_synth_cat_dom"/>
</dbReference>
<dbReference type="InterPro" id="IPR014746">
    <property type="entry name" value="Gln_synth/guanido_kin_cat_dom"/>
</dbReference>
<dbReference type="AlphaFoldDB" id="A0A9D2BT26"/>
<evidence type="ECO:0000259" key="7">
    <source>
        <dbReference type="PROSITE" id="PS51986"/>
    </source>
</evidence>
<dbReference type="PANTHER" id="PTHR43785">
    <property type="entry name" value="GAMMA-GLUTAMYLPUTRESCINE SYNTHETASE"/>
    <property type="match status" value="1"/>
</dbReference>
<evidence type="ECO:0000256" key="3">
    <source>
        <dbReference type="ARBA" id="ARBA00022741"/>
    </source>
</evidence>
<organism evidence="9 10">
    <name type="scientific">Candidatus Gemmiger excrementipullorum</name>
    <dbReference type="NCBI Taxonomy" id="2838610"/>
    <lineage>
        <taxon>Bacteria</taxon>
        <taxon>Bacillati</taxon>
        <taxon>Bacillota</taxon>
        <taxon>Clostridia</taxon>
        <taxon>Eubacteriales</taxon>
        <taxon>Gemmiger</taxon>
    </lineage>
</organism>
<dbReference type="Pfam" id="PF00120">
    <property type="entry name" value="Gln-synt_C"/>
    <property type="match status" value="1"/>
</dbReference>
<reference evidence="9" key="1">
    <citation type="journal article" date="2021" name="PeerJ">
        <title>Extensive microbial diversity within the chicken gut microbiome revealed by metagenomics and culture.</title>
        <authorList>
            <person name="Gilroy R."/>
            <person name="Ravi A."/>
            <person name="Getino M."/>
            <person name="Pursley I."/>
            <person name="Horton D.L."/>
            <person name="Alikhan N.F."/>
            <person name="Baker D."/>
            <person name="Gharbi K."/>
            <person name="Hall N."/>
            <person name="Watson M."/>
            <person name="Adriaenssens E.M."/>
            <person name="Foster-Nyarko E."/>
            <person name="Jarju S."/>
            <person name="Secka A."/>
            <person name="Antonio M."/>
            <person name="Oren A."/>
            <person name="Chaudhuri R.R."/>
            <person name="La Ragione R."/>
            <person name="Hildebrand F."/>
            <person name="Pallen M.J."/>
        </authorList>
    </citation>
    <scope>NUCLEOTIDE SEQUENCE</scope>
    <source>
        <strain evidence="9">ChiHecec2B26-7398</strain>
    </source>
</reference>
<dbReference type="Pfam" id="PF03951">
    <property type="entry name" value="Gln-synt_N"/>
    <property type="match status" value="1"/>
</dbReference>
<evidence type="ECO:0000259" key="8">
    <source>
        <dbReference type="PROSITE" id="PS51987"/>
    </source>
</evidence>
<dbReference type="Gene3D" id="3.30.590.10">
    <property type="entry name" value="Glutamine synthetase/guanido kinase, catalytic domain"/>
    <property type="match status" value="1"/>
</dbReference>
<dbReference type="InterPro" id="IPR008147">
    <property type="entry name" value="Gln_synt_N"/>
</dbReference>
<dbReference type="EMBL" id="DXEI01000020">
    <property type="protein sequence ID" value="HIX93995.1"/>
    <property type="molecule type" value="Genomic_DNA"/>
</dbReference>
<dbReference type="PROSITE" id="PS51986">
    <property type="entry name" value="GS_BETA_GRASP"/>
    <property type="match status" value="1"/>
</dbReference>
<evidence type="ECO:0000256" key="5">
    <source>
        <dbReference type="PROSITE-ProRule" id="PRU01330"/>
    </source>
</evidence>